<feature type="transmembrane region" description="Helical" evidence="7">
    <location>
        <begin position="207"/>
        <end position="224"/>
    </location>
</feature>
<feature type="domain" description="Cation/H+ exchanger transmembrane" evidence="8">
    <location>
        <begin position="193"/>
        <end position="569"/>
    </location>
</feature>
<feature type="region of interest" description="Disordered" evidence="6">
    <location>
        <begin position="36"/>
        <end position="62"/>
    </location>
</feature>
<dbReference type="Gene3D" id="1.20.1530.20">
    <property type="match status" value="1"/>
</dbReference>
<feature type="transmembrane region" description="Helical" evidence="7">
    <location>
        <begin position="395"/>
        <end position="414"/>
    </location>
</feature>
<keyword evidence="4 7" id="KW-1133">Transmembrane helix</keyword>
<evidence type="ECO:0000256" key="1">
    <source>
        <dbReference type="ARBA" id="ARBA00004141"/>
    </source>
</evidence>
<evidence type="ECO:0000256" key="6">
    <source>
        <dbReference type="SAM" id="MobiDB-lite"/>
    </source>
</evidence>
<dbReference type="PANTHER" id="PTHR31102">
    <property type="match status" value="1"/>
</dbReference>
<evidence type="ECO:0000256" key="5">
    <source>
        <dbReference type="ARBA" id="ARBA00023136"/>
    </source>
</evidence>
<dbReference type="GO" id="GO:0016020">
    <property type="term" value="C:membrane"/>
    <property type="evidence" value="ECO:0007669"/>
    <property type="project" value="UniProtKB-SubCell"/>
</dbReference>
<proteinExistence type="inferred from homology"/>
<protein>
    <recommendedName>
        <fullName evidence="8">Cation/H+ exchanger transmembrane domain-containing protein</fullName>
    </recommendedName>
</protein>
<feature type="transmembrane region" description="Helical" evidence="7">
    <location>
        <begin position="265"/>
        <end position="288"/>
    </location>
</feature>
<feature type="transmembrane region" description="Helical" evidence="7">
    <location>
        <begin position="553"/>
        <end position="576"/>
    </location>
</feature>
<feature type="transmembrane region" description="Helical" evidence="7">
    <location>
        <begin position="369"/>
        <end position="388"/>
    </location>
</feature>
<gene>
    <name evidence="9" type="ORF">NQ318_019732</name>
</gene>
<comment type="similarity">
    <text evidence="2">Belongs to the monovalent cation:proton antiporter 1 (CPA1) transporter (TC 2.A.36) family.</text>
</comment>
<dbReference type="AlphaFoldDB" id="A0AAV8Z6V5"/>
<feature type="region of interest" description="Disordered" evidence="6">
    <location>
        <begin position="1"/>
        <end position="22"/>
    </location>
</feature>
<evidence type="ECO:0000313" key="9">
    <source>
        <dbReference type="EMBL" id="KAJ8958961.1"/>
    </source>
</evidence>
<keyword evidence="10" id="KW-1185">Reference proteome</keyword>
<evidence type="ECO:0000256" key="2">
    <source>
        <dbReference type="ARBA" id="ARBA00007367"/>
    </source>
</evidence>
<dbReference type="InterPro" id="IPR038770">
    <property type="entry name" value="Na+/solute_symporter_sf"/>
</dbReference>
<dbReference type="InterPro" id="IPR051843">
    <property type="entry name" value="CPA1_transporter"/>
</dbReference>
<evidence type="ECO:0000256" key="4">
    <source>
        <dbReference type="ARBA" id="ARBA00022989"/>
    </source>
</evidence>
<name>A0AAV8Z6V5_9CUCU</name>
<evidence type="ECO:0000256" key="7">
    <source>
        <dbReference type="SAM" id="Phobius"/>
    </source>
</evidence>
<reference evidence="9" key="1">
    <citation type="journal article" date="2023" name="Insect Mol. Biol.">
        <title>Genome sequencing provides insights into the evolution of gene families encoding plant cell wall-degrading enzymes in longhorned beetles.</title>
        <authorList>
            <person name="Shin N.R."/>
            <person name="Okamura Y."/>
            <person name="Kirsch R."/>
            <person name="Pauchet Y."/>
        </authorList>
    </citation>
    <scope>NUCLEOTIDE SEQUENCE</scope>
    <source>
        <strain evidence="9">AMC_N1</strain>
    </source>
</reference>
<feature type="transmembrane region" description="Helical" evidence="7">
    <location>
        <begin position="483"/>
        <end position="505"/>
    </location>
</feature>
<keyword evidence="3 7" id="KW-0812">Transmembrane</keyword>
<feature type="transmembrane region" description="Helical" evidence="7">
    <location>
        <begin position="451"/>
        <end position="471"/>
    </location>
</feature>
<feature type="transmembrane region" description="Helical" evidence="7">
    <location>
        <begin position="327"/>
        <end position="349"/>
    </location>
</feature>
<feature type="transmembrane region" description="Helical" evidence="7">
    <location>
        <begin position="517"/>
        <end position="541"/>
    </location>
</feature>
<feature type="compositionally biased region" description="Polar residues" evidence="6">
    <location>
        <begin position="45"/>
        <end position="54"/>
    </location>
</feature>
<dbReference type="Pfam" id="PF00999">
    <property type="entry name" value="Na_H_Exchanger"/>
    <property type="match status" value="1"/>
</dbReference>
<dbReference type="GO" id="GO:1902600">
    <property type="term" value="P:proton transmembrane transport"/>
    <property type="evidence" value="ECO:0007669"/>
    <property type="project" value="InterPro"/>
</dbReference>
<dbReference type="InterPro" id="IPR006153">
    <property type="entry name" value="Cation/H_exchanger_TM"/>
</dbReference>
<accession>A0AAV8Z6V5</accession>
<sequence>MTEKEEVSKSSSLPLPLMERPKTRKMGVMEGLYGHENHAFEGQSRKPSTVSNHTDIGPVRKKSILHRNEIEHGLPIVSDSEKQNGSSKKYSIADSELSKTSLPSIAEEDTRSWWYSFCMKCRSNDEGIPPWQPYFWPKLFPQPFFPSYRQFSRLLSLTFIGIFSWCVLYAIIGDSAAPPHGKLYQLILLSICSHLGGWLMSLTTLPALIGMLFTGLIFQNVNIVNIDDSFTEITKQVSHIALVIILLRAGLDLDPKALRRFKFTVLKLSLFPWCIETVVTAILSRYLLDFSWKFAALLGIILAAVAPAVIVPCLFKLRAKSYGIAKGIPTLIIAVASIGDSTSVAIFGVSKGIVFSEPSATSIILQGPLAIVGGIGLGTLWGMLCSFIPERNDPFVAPLRILLLLAGGMVSVIGSECLGYGGAGPLGCVAAAFVALVFWSKQGWDVEDNPAATALEILWMIFQPILFGVTGARVRLNELNGNVVMTGVGILVTGVVIRIVATVIISAGSNLNLKEKIFVSICWMCKAMVQAALGPVALTLVAADSIEHRYAKAMLSISILSILVTAPTGALLITILGPRLLTKANLPTLPEVRRRKRSRRLSIRDISIVDEEEIHQNKDADKNNFASSNI</sequence>
<dbReference type="EMBL" id="JAPWTK010000015">
    <property type="protein sequence ID" value="KAJ8958961.1"/>
    <property type="molecule type" value="Genomic_DNA"/>
</dbReference>
<organism evidence="9 10">
    <name type="scientific">Aromia moschata</name>
    <dbReference type="NCBI Taxonomy" id="1265417"/>
    <lineage>
        <taxon>Eukaryota</taxon>
        <taxon>Metazoa</taxon>
        <taxon>Ecdysozoa</taxon>
        <taxon>Arthropoda</taxon>
        <taxon>Hexapoda</taxon>
        <taxon>Insecta</taxon>
        <taxon>Pterygota</taxon>
        <taxon>Neoptera</taxon>
        <taxon>Endopterygota</taxon>
        <taxon>Coleoptera</taxon>
        <taxon>Polyphaga</taxon>
        <taxon>Cucujiformia</taxon>
        <taxon>Chrysomeloidea</taxon>
        <taxon>Cerambycidae</taxon>
        <taxon>Cerambycinae</taxon>
        <taxon>Callichromatini</taxon>
        <taxon>Aromia</taxon>
    </lineage>
</organism>
<feature type="transmembrane region" description="Helical" evidence="7">
    <location>
        <begin position="294"/>
        <end position="315"/>
    </location>
</feature>
<comment type="subcellular location">
    <subcellularLocation>
        <location evidence="1">Membrane</location>
        <topology evidence="1">Multi-pass membrane protein</topology>
    </subcellularLocation>
</comment>
<evidence type="ECO:0000259" key="8">
    <source>
        <dbReference type="Pfam" id="PF00999"/>
    </source>
</evidence>
<feature type="transmembrane region" description="Helical" evidence="7">
    <location>
        <begin position="154"/>
        <end position="171"/>
    </location>
</feature>
<evidence type="ECO:0000313" key="10">
    <source>
        <dbReference type="Proteomes" id="UP001162162"/>
    </source>
</evidence>
<keyword evidence="5 7" id="KW-0472">Membrane</keyword>
<evidence type="ECO:0000256" key="3">
    <source>
        <dbReference type="ARBA" id="ARBA00022692"/>
    </source>
</evidence>
<comment type="caution">
    <text evidence="9">The sequence shown here is derived from an EMBL/GenBank/DDBJ whole genome shotgun (WGS) entry which is preliminary data.</text>
</comment>
<dbReference type="PANTHER" id="PTHR31102:SF1">
    <property type="entry name" value="CATION_H+ EXCHANGER DOMAIN-CONTAINING PROTEIN"/>
    <property type="match status" value="1"/>
</dbReference>
<feature type="transmembrane region" description="Helical" evidence="7">
    <location>
        <begin position="420"/>
        <end position="439"/>
    </location>
</feature>
<dbReference type="GO" id="GO:0015297">
    <property type="term" value="F:antiporter activity"/>
    <property type="evidence" value="ECO:0007669"/>
    <property type="project" value="InterPro"/>
</dbReference>
<dbReference type="Proteomes" id="UP001162162">
    <property type="component" value="Unassembled WGS sequence"/>
</dbReference>